<organism evidence="2 3">
    <name type="scientific">Trichogramma brassicae</name>
    <dbReference type="NCBI Taxonomy" id="86971"/>
    <lineage>
        <taxon>Eukaryota</taxon>
        <taxon>Metazoa</taxon>
        <taxon>Ecdysozoa</taxon>
        <taxon>Arthropoda</taxon>
        <taxon>Hexapoda</taxon>
        <taxon>Insecta</taxon>
        <taxon>Pterygota</taxon>
        <taxon>Neoptera</taxon>
        <taxon>Endopterygota</taxon>
        <taxon>Hymenoptera</taxon>
        <taxon>Apocrita</taxon>
        <taxon>Proctotrupomorpha</taxon>
        <taxon>Chalcidoidea</taxon>
        <taxon>Trichogrammatidae</taxon>
        <taxon>Trichogramma</taxon>
    </lineage>
</organism>
<reference evidence="2 3" key="1">
    <citation type="submission" date="2020-02" db="EMBL/GenBank/DDBJ databases">
        <authorList>
            <person name="Ferguson B K."/>
        </authorList>
    </citation>
    <scope>NUCLEOTIDE SEQUENCE [LARGE SCALE GENOMIC DNA]</scope>
</reference>
<dbReference type="AlphaFoldDB" id="A0A6H5IV40"/>
<evidence type="ECO:0000313" key="2">
    <source>
        <dbReference type="EMBL" id="CAB0040933.1"/>
    </source>
</evidence>
<feature type="region of interest" description="Disordered" evidence="1">
    <location>
        <begin position="145"/>
        <end position="202"/>
    </location>
</feature>
<feature type="compositionally biased region" description="Basic and acidic residues" evidence="1">
    <location>
        <begin position="51"/>
        <end position="79"/>
    </location>
</feature>
<keyword evidence="3" id="KW-1185">Reference proteome</keyword>
<accession>A0A6H5IV40</accession>
<name>A0A6H5IV40_9HYME</name>
<feature type="compositionally biased region" description="Basic and acidic residues" evidence="1">
    <location>
        <begin position="145"/>
        <end position="156"/>
    </location>
</feature>
<evidence type="ECO:0000313" key="3">
    <source>
        <dbReference type="Proteomes" id="UP000479190"/>
    </source>
</evidence>
<feature type="compositionally biased region" description="Basic and acidic residues" evidence="1">
    <location>
        <begin position="168"/>
        <end position="178"/>
    </location>
</feature>
<proteinExistence type="predicted"/>
<sequence length="202" mass="22972">MNHSYEKNCEFAELRERILPKQQLQIESLDGPSLRLQWTGDSRPGLRPLARPRDRRDPRGPREARQHNAADQARARPGEVRSIPQSQRLEWLRGERQAAATGLSAELEKRASPRRAAETGPHQGHLRGHGQRLVFPNTEDAQRHGAIELRQQHESRLSGLVPGFRSPAAERDQQRVEGQETSAAQEQRRVVRREEASSLKSC</sequence>
<feature type="region of interest" description="Disordered" evidence="1">
    <location>
        <begin position="29"/>
        <end position="131"/>
    </location>
</feature>
<gene>
    <name evidence="2" type="ORF">TBRA_LOCUS12624</name>
</gene>
<feature type="compositionally biased region" description="Basic and acidic residues" evidence="1">
    <location>
        <begin position="186"/>
        <end position="202"/>
    </location>
</feature>
<feature type="compositionally biased region" description="Basic and acidic residues" evidence="1">
    <location>
        <begin position="106"/>
        <end position="117"/>
    </location>
</feature>
<dbReference type="Proteomes" id="UP000479190">
    <property type="component" value="Unassembled WGS sequence"/>
</dbReference>
<evidence type="ECO:0000256" key="1">
    <source>
        <dbReference type="SAM" id="MobiDB-lite"/>
    </source>
</evidence>
<protein>
    <submittedName>
        <fullName evidence="2">Uncharacterized protein</fullName>
    </submittedName>
</protein>
<dbReference type="EMBL" id="CADCXV010001072">
    <property type="protein sequence ID" value="CAB0040933.1"/>
    <property type="molecule type" value="Genomic_DNA"/>
</dbReference>